<evidence type="ECO:0000256" key="4">
    <source>
        <dbReference type="PROSITE-ProRule" id="PRU00277"/>
    </source>
</evidence>
<evidence type="ECO:0000256" key="5">
    <source>
        <dbReference type="RuleBase" id="RU003915"/>
    </source>
</evidence>
<sequence length="306" mass="33556">MKQKIFTFLLIAATGLTACKKNGIDPDIKEYDETQIQNYISANSITGLSRDTTGGDTSGMYYKIINGGNGVPLEYSDRISFVYTLRTFDGKYVSTDTITNHFDDYLGHIAQDNLPKGLQTAIHNLLKYRDASMRVLIPSHLAYGTNGYGTGSVENTNNRIAGNQCLDYYVHVIDDQQVYDDMVIQNYMKANSLSGYTKTNTGLYYKVLVPGTGAEGIITDLSTITTTYTGTYLNNVVFDDASKTEAASFSPADLVAGVREGLENYATEGTSISLLVPSRLGYGITGTVPVHSCLRFEFQITEVTNQ</sequence>
<dbReference type="InterPro" id="IPR046357">
    <property type="entry name" value="PPIase_dom_sf"/>
</dbReference>
<accession>A0A934UN75</accession>
<comment type="similarity">
    <text evidence="5">Belongs to the FKBP-type PPIase family.</text>
</comment>
<dbReference type="EMBL" id="JAEHFW010000003">
    <property type="protein sequence ID" value="MBK0380498.1"/>
    <property type="molecule type" value="Genomic_DNA"/>
</dbReference>
<protein>
    <recommendedName>
        <fullName evidence="5">Peptidyl-prolyl cis-trans isomerase</fullName>
        <ecNumber evidence="5">5.2.1.8</ecNumber>
    </recommendedName>
</protein>
<name>A0A934UN75_9SPHI</name>
<dbReference type="SUPFAM" id="SSF54534">
    <property type="entry name" value="FKBP-like"/>
    <property type="match status" value="2"/>
</dbReference>
<dbReference type="AlphaFoldDB" id="A0A934UN75"/>
<keyword evidence="8" id="KW-1185">Reference proteome</keyword>
<proteinExistence type="inferred from homology"/>
<dbReference type="InterPro" id="IPR001179">
    <property type="entry name" value="PPIase_FKBP_dom"/>
</dbReference>
<evidence type="ECO:0000313" key="7">
    <source>
        <dbReference type="EMBL" id="MBK0380498.1"/>
    </source>
</evidence>
<evidence type="ECO:0000256" key="3">
    <source>
        <dbReference type="ARBA" id="ARBA00023110"/>
    </source>
</evidence>
<comment type="catalytic activity">
    <reaction evidence="1 4 5">
        <text>[protein]-peptidylproline (omega=180) = [protein]-peptidylproline (omega=0)</text>
        <dbReference type="Rhea" id="RHEA:16237"/>
        <dbReference type="Rhea" id="RHEA-COMP:10747"/>
        <dbReference type="Rhea" id="RHEA-COMP:10748"/>
        <dbReference type="ChEBI" id="CHEBI:83833"/>
        <dbReference type="ChEBI" id="CHEBI:83834"/>
        <dbReference type="EC" id="5.2.1.8"/>
    </reaction>
</comment>
<evidence type="ECO:0000313" key="8">
    <source>
        <dbReference type="Proteomes" id="UP000613193"/>
    </source>
</evidence>
<dbReference type="RefSeq" id="WP_200067047.1">
    <property type="nucleotide sequence ID" value="NZ_JAEHFW010000003.1"/>
</dbReference>
<keyword evidence="4 5" id="KW-0413">Isomerase</keyword>
<gene>
    <name evidence="7" type="ORF">I5M19_14330</name>
</gene>
<feature type="domain" description="PPIase FKBP-type" evidence="6">
    <location>
        <begin position="221"/>
        <end position="304"/>
    </location>
</feature>
<comment type="caution">
    <text evidence="7">The sequence shown here is derived from an EMBL/GenBank/DDBJ whole genome shotgun (WGS) entry which is preliminary data.</text>
</comment>
<dbReference type="GO" id="GO:0003755">
    <property type="term" value="F:peptidyl-prolyl cis-trans isomerase activity"/>
    <property type="evidence" value="ECO:0007669"/>
    <property type="project" value="UniProtKB-UniRule"/>
</dbReference>
<dbReference type="Proteomes" id="UP000613193">
    <property type="component" value="Unassembled WGS sequence"/>
</dbReference>
<reference evidence="7" key="1">
    <citation type="submission" date="2020-12" db="EMBL/GenBank/DDBJ databases">
        <title>Bacterial novel species Mucilaginibacter sp. SD-g isolated from soil.</title>
        <authorList>
            <person name="Jung H.-Y."/>
        </authorList>
    </citation>
    <scope>NUCLEOTIDE SEQUENCE</scope>
    <source>
        <strain evidence="7">SD-g</strain>
    </source>
</reference>
<dbReference type="PROSITE" id="PS51257">
    <property type="entry name" value="PROKAR_LIPOPROTEIN"/>
    <property type="match status" value="1"/>
</dbReference>
<dbReference type="Pfam" id="PF00254">
    <property type="entry name" value="FKBP_C"/>
    <property type="match status" value="1"/>
</dbReference>
<feature type="domain" description="PPIase FKBP-type" evidence="6">
    <location>
        <begin position="76"/>
        <end position="176"/>
    </location>
</feature>
<dbReference type="EC" id="5.2.1.8" evidence="5"/>
<evidence type="ECO:0000256" key="2">
    <source>
        <dbReference type="ARBA" id="ARBA00022737"/>
    </source>
</evidence>
<dbReference type="PROSITE" id="PS50059">
    <property type="entry name" value="FKBP_PPIASE"/>
    <property type="match status" value="2"/>
</dbReference>
<evidence type="ECO:0000256" key="1">
    <source>
        <dbReference type="ARBA" id="ARBA00000971"/>
    </source>
</evidence>
<dbReference type="Gene3D" id="3.10.50.40">
    <property type="match status" value="2"/>
</dbReference>
<dbReference type="PANTHER" id="PTHR46046">
    <property type="entry name" value="PEPTIDYLPROLYL ISOMERASE"/>
    <property type="match status" value="1"/>
</dbReference>
<evidence type="ECO:0000259" key="6">
    <source>
        <dbReference type="PROSITE" id="PS50059"/>
    </source>
</evidence>
<keyword evidence="2" id="KW-0677">Repeat</keyword>
<dbReference type="PANTHER" id="PTHR46046:SF5">
    <property type="entry name" value="PEPTIDYLPROLYL ISOMERASE"/>
    <property type="match status" value="1"/>
</dbReference>
<organism evidence="7 8">
    <name type="scientific">Mucilaginibacter segetis</name>
    <dbReference type="NCBI Taxonomy" id="2793071"/>
    <lineage>
        <taxon>Bacteria</taxon>
        <taxon>Pseudomonadati</taxon>
        <taxon>Bacteroidota</taxon>
        <taxon>Sphingobacteriia</taxon>
        <taxon>Sphingobacteriales</taxon>
        <taxon>Sphingobacteriaceae</taxon>
        <taxon>Mucilaginibacter</taxon>
    </lineage>
</organism>
<dbReference type="InterPro" id="IPR051989">
    <property type="entry name" value="FKBP-like_isomerase"/>
</dbReference>
<keyword evidence="3 4" id="KW-0697">Rotamase</keyword>